<dbReference type="OMA" id="TSMYMDG"/>
<dbReference type="EMBL" id="JAGTXO010000023">
    <property type="protein sequence ID" value="KAG8461948.1"/>
    <property type="molecule type" value="Genomic_DNA"/>
</dbReference>
<gene>
    <name evidence="8" type="ORF">KFE25_013967</name>
</gene>
<name>A0A8J6CBX7_DIALT</name>
<dbReference type="Proteomes" id="UP000751190">
    <property type="component" value="Unassembled WGS sequence"/>
</dbReference>
<feature type="region of interest" description="Disordered" evidence="6">
    <location>
        <begin position="797"/>
        <end position="823"/>
    </location>
</feature>
<feature type="region of interest" description="Disordered" evidence="6">
    <location>
        <begin position="276"/>
        <end position="318"/>
    </location>
</feature>
<dbReference type="PANTHER" id="PTHR40855">
    <property type="entry name" value="DIOX_N DOMAIN-CONTAINING PROTEIN"/>
    <property type="match status" value="1"/>
</dbReference>
<sequence>MRHLLVLRLALLGAARALPREVELPEAKFGELLAADPAALLRVRAALVEYGGFAVSHVPGYDEASSGALRALGACADAPAPSELRRTVAGRTVAGVAEPLDVPACSEPLHRLRAIVASASDVILRAIDAGPGGAPTMGRAGGGEYAGLRALAAAGEELEHFHLYPVPHTPPPADGARGGAAGGAESGERDRAASAWTLPLHTDGGLLAVMTAGHYVWQLYPNIPAGSPSDLSGTPSEPAPPLLPHATPSARAPVDAGLYLRLRSGAVARVRQSRPDLYGLSGGASDADASARPSDSSDARVSDLAPSDTPPDRSPDGERLIVLAGEGAARWLRTSPPIRAAPHALLVGSRPAEPDAPSSAGAAGTIGAREGERRLARAWHGRMLLPPADALLPHSALAFGEHRRAEAARIAAADAAGAAARAHLAIGASAAACAPSVLALYRPLDAAADGAQAAGSEAERMRSANRTDAARRLASLPASLLAVSPAGSGACRTASGTVGAHCWTVCMDASHLPCDVTDAVCYDTVSQRDVDGFKMCPSSPMATSCKLRCHQPPPPPSPSPSPSLGPSGDGGSGAQPAPFCVGPGVSMYMEGFASSLLGARGARSAGGRAQCVTLFVNGWVLDSRAKFGLGCVCCALLGIAVEALAVLRTRLGEAADPRAPDDGGQLLLPARARARRAAVLACHALQLTVAYLLMLGAMVYNVELFASIVLGLTVGHALFSEARRFESVDPCCAQPSGARGAGDGGANGGDGSAAGRLRVWASCCFPLGALPMSGPLASPETDMAVALRRTLIPAGHADSGAPAGAPASSALGPGTASSASDGPSASAPAVLALNVRGMVCTACSKRVGGALDAALASAGHGAAVRVLVDLEAERAELHGDKSAVAALRTADLVAAVCAHGYECSLATHGYECSLATHGAERAGGGGGGL</sequence>
<feature type="region of interest" description="Disordered" evidence="6">
    <location>
        <begin position="228"/>
        <end position="250"/>
    </location>
</feature>
<evidence type="ECO:0008006" key="10">
    <source>
        <dbReference type="Google" id="ProtNLM"/>
    </source>
</evidence>
<reference evidence="8" key="1">
    <citation type="submission" date="2021-05" db="EMBL/GenBank/DDBJ databases">
        <title>The genome of the haptophyte Pavlova lutheri (Diacronema luteri, Pavlovales) - a model for lipid biosynthesis in eukaryotic algae.</title>
        <authorList>
            <person name="Hulatt C.J."/>
            <person name="Posewitz M.C."/>
        </authorList>
    </citation>
    <scope>NUCLEOTIDE SEQUENCE</scope>
    <source>
        <strain evidence="8">NIVA-4/92</strain>
    </source>
</reference>
<protein>
    <recommendedName>
        <fullName evidence="10">Copper transporter</fullName>
    </recommendedName>
</protein>
<organism evidence="8 9">
    <name type="scientific">Diacronema lutheri</name>
    <name type="common">Unicellular marine alga</name>
    <name type="synonym">Monochrysis lutheri</name>
    <dbReference type="NCBI Taxonomy" id="2081491"/>
    <lineage>
        <taxon>Eukaryota</taxon>
        <taxon>Haptista</taxon>
        <taxon>Haptophyta</taxon>
        <taxon>Pavlovophyceae</taxon>
        <taxon>Pavlovales</taxon>
        <taxon>Pavlovaceae</taxon>
        <taxon>Diacronema</taxon>
    </lineage>
</organism>
<keyword evidence="2" id="KW-0812">Transmembrane</keyword>
<evidence type="ECO:0000256" key="1">
    <source>
        <dbReference type="ARBA" id="ARBA00004370"/>
    </source>
</evidence>
<dbReference type="InterPro" id="IPR006121">
    <property type="entry name" value="HMA_dom"/>
</dbReference>
<proteinExistence type="predicted"/>
<evidence type="ECO:0000256" key="4">
    <source>
        <dbReference type="ARBA" id="ARBA00022989"/>
    </source>
</evidence>
<dbReference type="InterPro" id="IPR017969">
    <property type="entry name" value="Heavy-metal-associated_CS"/>
</dbReference>
<dbReference type="GO" id="GO:0046872">
    <property type="term" value="F:metal ion binding"/>
    <property type="evidence" value="ECO:0007669"/>
    <property type="project" value="UniProtKB-KW"/>
</dbReference>
<dbReference type="GO" id="GO:0005375">
    <property type="term" value="F:copper ion transmembrane transporter activity"/>
    <property type="evidence" value="ECO:0007669"/>
    <property type="project" value="InterPro"/>
</dbReference>
<keyword evidence="3" id="KW-0479">Metal-binding</keyword>
<dbReference type="AlphaFoldDB" id="A0A8J6CBX7"/>
<feature type="compositionally biased region" description="Low complexity" evidence="6">
    <location>
        <begin position="283"/>
        <end position="294"/>
    </location>
</feature>
<feature type="region of interest" description="Disordered" evidence="6">
    <location>
        <begin position="547"/>
        <end position="573"/>
    </location>
</feature>
<comment type="caution">
    <text evidence="8">The sequence shown here is derived from an EMBL/GenBank/DDBJ whole genome shotgun (WGS) entry which is preliminary data.</text>
</comment>
<evidence type="ECO:0000256" key="5">
    <source>
        <dbReference type="ARBA" id="ARBA00023136"/>
    </source>
</evidence>
<keyword evidence="4" id="KW-1133">Transmembrane helix</keyword>
<feature type="compositionally biased region" description="Gly residues" evidence="6">
    <location>
        <begin position="176"/>
        <end position="185"/>
    </location>
</feature>
<evidence type="ECO:0000256" key="2">
    <source>
        <dbReference type="ARBA" id="ARBA00022692"/>
    </source>
</evidence>
<feature type="region of interest" description="Disordered" evidence="6">
    <location>
        <begin position="349"/>
        <end position="369"/>
    </location>
</feature>
<feature type="compositionally biased region" description="Pro residues" evidence="6">
    <location>
        <begin position="551"/>
        <end position="563"/>
    </location>
</feature>
<evidence type="ECO:0000256" key="3">
    <source>
        <dbReference type="ARBA" id="ARBA00022723"/>
    </source>
</evidence>
<feature type="signal peptide" evidence="7">
    <location>
        <begin position="1"/>
        <end position="17"/>
    </location>
</feature>
<dbReference type="Pfam" id="PF04145">
    <property type="entry name" value="Ctr"/>
    <property type="match status" value="1"/>
</dbReference>
<dbReference type="PANTHER" id="PTHR40855:SF1">
    <property type="entry name" value="CLAVAMINATE SYNTHASE-LIKE PROTEIN"/>
    <property type="match status" value="1"/>
</dbReference>
<dbReference type="OrthoDB" id="161814at2759"/>
<feature type="chain" id="PRO_5035300513" description="Copper transporter" evidence="7">
    <location>
        <begin position="18"/>
        <end position="929"/>
    </location>
</feature>
<evidence type="ECO:0000256" key="7">
    <source>
        <dbReference type="SAM" id="SignalP"/>
    </source>
</evidence>
<dbReference type="InterPro" id="IPR007274">
    <property type="entry name" value="Cop_transporter"/>
</dbReference>
<accession>A0A8J6CBX7</accession>
<keyword evidence="7" id="KW-0732">Signal</keyword>
<evidence type="ECO:0000313" key="8">
    <source>
        <dbReference type="EMBL" id="KAG8461948.1"/>
    </source>
</evidence>
<comment type="subcellular location">
    <subcellularLocation>
        <location evidence="1">Membrane</location>
    </subcellularLocation>
</comment>
<keyword evidence="5" id="KW-0472">Membrane</keyword>
<dbReference type="PROSITE" id="PS01047">
    <property type="entry name" value="HMA_1"/>
    <property type="match status" value="1"/>
</dbReference>
<evidence type="ECO:0000313" key="9">
    <source>
        <dbReference type="Proteomes" id="UP000751190"/>
    </source>
</evidence>
<evidence type="ECO:0000256" key="6">
    <source>
        <dbReference type="SAM" id="MobiDB-lite"/>
    </source>
</evidence>
<dbReference type="Gene3D" id="3.30.70.100">
    <property type="match status" value="1"/>
</dbReference>
<dbReference type="GO" id="GO:0016020">
    <property type="term" value="C:membrane"/>
    <property type="evidence" value="ECO:0007669"/>
    <property type="project" value="UniProtKB-SubCell"/>
</dbReference>
<dbReference type="CDD" id="cd00371">
    <property type="entry name" value="HMA"/>
    <property type="match status" value="1"/>
</dbReference>
<feature type="region of interest" description="Disordered" evidence="6">
    <location>
        <begin position="168"/>
        <end position="190"/>
    </location>
</feature>
<keyword evidence="9" id="KW-1185">Reference proteome</keyword>